<evidence type="ECO:0000256" key="1">
    <source>
        <dbReference type="SAM" id="MobiDB-lite"/>
    </source>
</evidence>
<dbReference type="InterPro" id="IPR001849">
    <property type="entry name" value="PH_domain"/>
</dbReference>
<feature type="compositionally biased region" description="Polar residues" evidence="1">
    <location>
        <begin position="182"/>
        <end position="216"/>
    </location>
</feature>
<dbReference type="SUPFAM" id="SSF50729">
    <property type="entry name" value="PH domain-like"/>
    <property type="match status" value="1"/>
</dbReference>
<dbReference type="CDD" id="cd00821">
    <property type="entry name" value="PH"/>
    <property type="match status" value="1"/>
</dbReference>
<evidence type="ECO:0000259" key="2">
    <source>
        <dbReference type="PROSITE" id="PS50003"/>
    </source>
</evidence>
<protein>
    <recommendedName>
        <fullName evidence="2">PH domain-containing protein</fullName>
    </recommendedName>
</protein>
<sequence>MPRNCVHSGELQVKIQKKSGTLRLKKKYVFGDELWVALCVHDNKIPLLEWYAKEASISGHEPLKVEDLLMCLFVNQSLRDDRCFTIGFTDENRPTLEFSAQTAQQCKIWVTTITSTLKRLNCLHESENIYSEFLLSEVQNPAEYSSHIRNIQAPSVSPPPTPRSVQRPPTISPTLERKRISLSDQIPIRSTNEVSAETSNDQRGSTSPTAGPSCTSPLKLPVIHHQQKKDSETSGDLTPPPLPPRTFKTTDVFPSTSSPPQNDSSNKSRGKYQYDFPQSPPANYDVLSYSSQQDGAYSLLNFSHSLGKSLEEENSYAAETRHHLTANISSQPESRASTSSESQRSNPDDNSYLAMGPQQRLPKSFQYDGEKCSSAKNNFTNVETSSSTLKTVSLLLTICIEDISFAEVGNKVWITGWNPVRDNLLKNLIHFGDEVVQIGNEPVRNINQIPALFYANSLPGMPIDIVIHSIPNGSTYSITKPLNPKKSLGITFHRKTNTIISNEDSYKMPPNSPKFIGDNAQLTFTKIPSKVPAYFFARGMVMSDKNEGSSSDTLKRNYTITEVPAVITEVDGIPLNPFAKNEQFFQRLERFSQGTVFTVIIHPLDFVDALKDSLKLNKNYKRTIHDC</sequence>
<feature type="compositionally biased region" description="Low complexity" evidence="1">
    <location>
        <begin position="329"/>
        <end position="345"/>
    </location>
</feature>
<gene>
    <name evidence="3" type="ORF">DdX_07367</name>
</gene>
<feature type="compositionally biased region" description="Polar residues" evidence="1">
    <location>
        <begin position="247"/>
        <end position="267"/>
    </location>
</feature>
<dbReference type="PROSITE" id="PS50003">
    <property type="entry name" value="PH_DOMAIN"/>
    <property type="match status" value="1"/>
</dbReference>
<reference evidence="3" key="1">
    <citation type="submission" date="2022-01" db="EMBL/GenBank/DDBJ databases">
        <title>Genome Sequence Resource for Two Populations of Ditylenchus destructor, the Migratory Endoparasitic Phytonematode.</title>
        <authorList>
            <person name="Zhang H."/>
            <person name="Lin R."/>
            <person name="Xie B."/>
        </authorList>
    </citation>
    <scope>NUCLEOTIDE SEQUENCE</scope>
    <source>
        <strain evidence="3">BazhouSP</strain>
    </source>
</reference>
<dbReference type="Proteomes" id="UP001201812">
    <property type="component" value="Unassembled WGS sequence"/>
</dbReference>
<evidence type="ECO:0000313" key="3">
    <source>
        <dbReference type="EMBL" id="KAI1716322.1"/>
    </source>
</evidence>
<organism evidence="3 4">
    <name type="scientific">Ditylenchus destructor</name>
    <dbReference type="NCBI Taxonomy" id="166010"/>
    <lineage>
        <taxon>Eukaryota</taxon>
        <taxon>Metazoa</taxon>
        <taxon>Ecdysozoa</taxon>
        <taxon>Nematoda</taxon>
        <taxon>Chromadorea</taxon>
        <taxon>Rhabditida</taxon>
        <taxon>Tylenchina</taxon>
        <taxon>Tylenchomorpha</taxon>
        <taxon>Sphaerularioidea</taxon>
        <taxon>Anguinidae</taxon>
        <taxon>Anguininae</taxon>
        <taxon>Ditylenchus</taxon>
    </lineage>
</organism>
<proteinExistence type="predicted"/>
<dbReference type="EMBL" id="JAKKPZ010000010">
    <property type="protein sequence ID" value="KAI1716322.1"/>
    <property type="molecule type" value="Genomic_DNA"/>
</dbReference>
<dbReference type="AlphaFoldDB" id="A0AAD4N632"/>
<comment type="caution">
    <text evidence="3">The sequence shown here is derived from an EMBL/GenBank/DDBJ whole genome shotgun (WGS) entry which is preliminary data.</text>
</comment>
<evidence type="ECO:0000313" key="4">
    <source>
        <dbReference type="Proteomes" id="UP001201812"/>
    </source>
</evidence>
<dbReference type="SMART" id="SM00233">
    <property type="entry name" value="PH"/>
    <property type="match status" value="1"/>
</dbReference>
<accession>A0AAD4N632</accession>
<feature type="region of interest" description="Disordered" evidence="1">
    <location>
        <begin position="325"/>
        <end position="356"/>
    </location>
</feature>
<feature type="domain" description="PH" evidence="2">
    <location>
        <begin position="4"/>
        <end position="118"/>
    </location>
</feature>
<name>A0AAD4N632_9BILA</name>
<feature type="region of interest" description="Disordered" evidence="1">
    <location>
        <begin position="151"/>
        <end position="287"/>
    </location>
</feature>
<keyword evidence="4" id="KW-1185">Reference proteome</keyword>